<reference evidence="4" key="1">
    <citation type="submission" date="2025-08" db="UniProtKB">
        <authorList>
            <consortium name="RefSeq"/>
        </authorList>
    </citation>
    <scope>IDENTIFICATION</scope>
    <source>
        <tissue evidence="4">Muscle</tissue>
    </source>
</reference>
<gene>
    <name evidence="4" type="primary">LOC106473143</name>
</gene>
<organism evidence="3 4">
    <name type="scientific">Limulus polyphemus</name>
    <name type="common">Atlantic horseshoe crab</name>
    <dbReference type="NCBI Taxonomy" id="6850"/>
    <lineage>
        <taxon>Eukaryota</taxon>
        <taxon>Metazoa</taxon>
        <taxon>Ecdysozoa</taxon>
        <taxon>Arthropoda</taxon>
        <taxon>Chelicerata</taxon>
        <taxon>Merostomata</taxon>
        <taxon>Xiphosura</taxon>
        <taxon>Limulidae</taxon>
        <taxon>Limulus</taxon>
    </lineage>
</organism>
<dbReference type="CDD" id="cd01099">
    <property type="entry name" value="PAN_AP_HGF"/>
    <property type="match status" value="1"/>
</dbReference>
<dbReference type="PANTHER" id="PTHR47327:SF1">
    <property type="entry name" value="RE15579P"/>
    <property type="match status" value="1"/>
</dbReference>
<feature type="domain" description="Apple" evidence="2">
    <location>
        <begin position="503"/>
        <end position="596"/>
    </location>
</feature>
<dbReference type="Proteomes" id="UP000694941">
    <property type="component" value="Unplaced"/>
</dbReference>
<sequence length="667" mass="75822">MNSPAEKFGLGFLGSLKNSTEFLSLDRDYYHIGYNFVRGIRCNVWENVRTNVTIGGKTYRKVVLTYYFMTQWWKSFVSGVPENEKPVRYQITGYEKDDAEPTLKEQYNMFAFRDAGIDLKMFEKFSIEDCEFKDETEYFQILFEVDRNKVAIARMNDQLFRTYLLILLAANMGVSPIRLPFLRADYSDSSILVSVLLLEKPPSLTGFSLLNVDDFRIPRKTEKNAGRVENIDECAAKCLQEKSPLCKSIHYCDHQCFLNPKDISEEWGDPVGNYKNCDFYIRAVSNAAVFQVKNEEALKSLETSVNKSFTVRIMPPKSDNPVDYQATSVIRNSGYYRFKDETYDTVAEEYQLDKYSQTTRDLGNVGTRGDCYKRCREATSLACSSFSFCTTAKDRTCRISSVLIRKNNEKDKEELEANSHCEVYTRNYLMFYDKYEGKVFLTGGDKSVDGTRSPAECAKKCRSETEFRCRGFEYCEDKNSCVLHKKHVLDINPSNMVTAKATCSHYAAKFIADYLDMGRTLIDDKDSKVFSSLTLEECARMCSEQPELNCKSFNYCPSESEKDATYAECSLSSKTLASPGVKTKDSVKCQHFAMRDAVNDWGSIKRNQNDDKSTTSGYTGGGLAALLIGMLLLGVVFGICAFFTYSCYKSRKNQGTGMSVKFVNSGS</sequence>
<dbReference type="SMART" id="SM00473">
    <property type="entry name" value="PAN_AP"/>
    <property type="match status" value="4"/>
</dbReference>
<dbReference type="Pfam" id="PF14295">
    <property type="entry name" value="PAN_4"/>
    <property type="match status" value="1"/>
</dbReference>
<feature type="domain" description="Apple" evidence="2">
    <location>
        <begin position="203"/>
        <end position="284"/>
    </location>
</feature>
<dbReference type="InterPro" id="IPR058831">
    <property type="entry name" value="LolA-like_dom_2nd"/>
</dbReference>
<dbReference type="SUPFAM" id="SSF57414">
    <property type="entry name" value="Hairpin loop containing domain-like"/>
    <property type="match status" value="3"/>
</dbReference>
<dbReference type="Gene3D" id="3.50.4.10">
    <property type="entry name" value="Hepatocyte Growth Factor"/>
    <property type="match status" value="3"/>
</dbReference>
<dbReference type="Pfam" id="PF00024">
    <property type="entry name" value="PAN_1"/>
    <property type="match status" value="3"/>
</dbReference>
<name>A0ABM1TN85_LIMPO</name>
<proteinExistence type="predicted"/>
<dbReference type="Pfam" id="PF25898">
    <property type="entry name" value="LolA_2nd_metazoa"/>
    <property type="match status" value="1"/>
</dbReference>
<keyword evidence="1" id="KW-0812">Transmembrane</keyword>
<evidence type="ECO:0000259" key="2">
    <source>
        <dbReference type="PROSITE" id="PS50948"/>
    </source>
</evidence>
<evidence type="ECO:0000313" key="3">
    <source>
        <dbReference type="Proteomes" id="UP000694941"/>
    </source>
</evidence>
<evidence type="ECO:0000256" key="1">
    <source>
        <dbReference type="SAM" id="Phobius"/>
    </source>
</evidence>
<dbReference type="PANTHER" id="PTHR47327">
    <property type="entry name" value="FI18240P1-RELATED"/>
    <property type="match status" value="1"/>
</dbReference>
<keyword evidence="3" id="KW-1185">Reference proteome</keyword>
<feature type="domain" description="Apple" evidence="2">
    <location>
        <begin position="421"/>
        <end position="502"/>
    </location>
</feature>
<protein>
    <submittedName>
        <fullName evidence="4">Uncharacterized protein LOC106473143</fullName>
    </submittedName>
</protein>
<dbReference type="GeneID" id="106473143"/>
<dbReference type="RefSeq" id="XP_022257341.1">
    <property type="nucleotide sequence ID" value="XM_022401633.1"/>
</dbReference>
<accession>A0ABM1TN85</accession>
<keyword evidence="1" id="KW-1133">Transmembrane helix</keyword>
<keyword evidence="1" id="KW-0472">Membrane</keyword>
<evidence type="ECO:0000313" key="4">
    <source>
        <dbReference type="RefSeq" id="XP_022257341.1"/>
    </source>
</evidence>
<dbReference type="InterPro" id="IPR052774">
    <property type="entry name" value="Celegans_DevNeuronal_Protein"/>
</dbReference>
<dbReference type="PROSITE" id="PS50948">
    <property type="entry name" value="PAN"/>
    <property type="match status" value="3"/>
</dbReference>
<feature type="transmembrane region" description="Helical" evidence="1">
    <location>
        <begin position="623"/>
        <end position="648"/>
    </location>
</feature>
<dbReference type="InterPro" id="IPR003609">
    <property type="entry name" value="Pan_app"/>
</dbReference>